<reference evidence="3 4" key="1">
    <citation type="submission" date="2020-07" db="EMBL/GenBank/DDBJ databases">
        <title>Sequencing the genomes of 1000 actinobacteria strains.</title>
        <authorList>
            <person name="Klenk H.-P."/>
        </authorList>
    </citation>
    <scope>NUCLEOTIDE SEQUENCE [LARGE SCALE GENOMIC DNA]</scope>
    <source>
        <strain evidence="3 4">LI1</strain>
    </source>
</reference>
<dbReference type="NCBIfam" id="TIGR00254">
    <property type="entry name" value="GGDEF"/>
    <property type="match status" value="1"/>
</dbReference>
<dbReference type="InterPro" id="IPR029787">
    <property type="entry name" value="Nucleotide_cyclase"/>
</dbReference>
<dbReference type="CDD" id="cd01949">
    <property type="entry name" value="GGDEF"/>
    <property type="match status" value="1"/>
</dbReference>
<keyword evidence="4" id="KW-1185">Reference proteome</keyword>
<dbReference type="Gene3D" id="3.30.70.270">
    <property type="match status" value="1"/>
</dbReference>
<evidence type="ECO:0000313" key="3">
    <source>
        <dbReference type="EMBL" id="NYJ20411.1"/>
    </source>
</evidence>
<organism evidence="3 4">
    <name type="scientific">Glaciibacter psychrotolerans</name>
    <dbReference type="NCBI Taxonomy" id="670054"/>
    <lineage>
        <taxon>Bacteria</taxon>
        <taxon>Bacillati</taxon>
        <taxon>Actinomycetota</taxon>
        <taxon>Actinomycetes</taxon>
        <taxon>Micrococcales</taxon>
        <taxon>Microbacteriaceae</taxon>
        <taxon>Glaciibacter</taxon>
    </lineage>
</organism>
<dbReference type="RefSeq" id="WP_179579027.1">
    <property type="nucleotide sequence ID" value="NZ_JACCFM010000001.1"/>
</dbReference>
<proteinExistence type="predicted"/>
<dbReference type="EMBL" id="JACCFM010000001">
    <property type="protein sequence ID" value="NYJ20411.1"/>
    <property type="molecule type" value="Genomic_DNA"/>
</dbReference>
<evidence type="ECO:0000313" key="4">
    <source>
        <dbReference type="Proteomes" id="UP000537260"/>
    </source>
</evidence>
<dbReference type="Proteomes" id="UP000537260">
    <property type="component" value="Unassembled WGS sequence"/>
</dbReference>
<feature type="transmembrane region" description="Helical" evidence="1">
    <location>
        <begin position="184"/>
        <end position="208"/>
    </location>
</feature>
<keyword evidence="1" id="KW-0812">Transmembrane</keyword>
<evidence type="ECO:0000259" key="2">
    <source>
        <dbReference type="PROSITE" id="PS50887"/>
    </source>
</evidence>
<gene>
    <name evidence="3" type="ORF">HNR05_002202</name>
</gene>
<accession>A0A7Z0EF35</accession>
<feature type="transmembrane region" description="Helical" evidence="1">
    <location>
        <begin position="152"/>
        <end position="172"/>
    </location>
</feature>
<dbReference type="InterPro" id="IPR043128">
    <property type="entry name" value="Rev_trsase/Diguanyl_cyclase"/>
</dbReference>
<evidence type="ECO:0000256" key="1">
    <source>
        <dbReference type="SAM" id="Phobius"/>
    </source>
</evidence>
<feature type="transmembrane region" description="Helical" evidence="1">
    <location>
        <begin position="63"/>
        <end position="82"/>
    </location>
</feature>
<feature type="transmembrane region" description="Helical" evidence="1">
    <location>
        <begin position="38"/>
        <end position="57"/>
    </location>
</feature>
<dbReference type="Pfam" id="PF00990">
    <property type="entry name" value="GGDEF"/>
    <property type="match status" value="1"/>
</dbReference>
<sequence length="390" mass="40306">MQLDSLTLLAVSGIISVLCGTFFIVNTTFRRNDGVGQLWSVGFMAAMVGAFGLTVAAMNPETWIALIIGNMALPVALGSMWSGARVFNGRTSRLWAVGVVAAVAALGVIVRGPDAGGWAGAAESNLGVAVMAACAAVEFFTRRLKRDVNGRIALVVFVTVAIFYGTRAAALVTMGPKNPFFEMVFGTATITFVNMILMVSLAIALSILRAERASGGAVGDFADGIHSRAGVLSASAFTQAATDHLQRAEQAPGGPVPFALISADIDLLPDFNLAFGRTAGDEAIASFAETLRRTVPPTALIGHPAAGRFLILAGVASPAESIAIAEDIQARLTDTPLPSADVIRLTASFSVADTLAHGFDLTTLMTAVTQAVNVVKTSGGNDIAVALTRP</sequence>
<feature type="transmembrane region" description="Helical" evidence="1">
    <location>
        <begin position="118"/>
        <end position="140"/>
    </location>
</feature>
<comment type="caution">
    <text evidence="3">The sequence shown here is derived from an EMBL/GenBank/DDBJ whole genome shotgun (WGS) entry which is preliminary data.</text>
</comment>
<name>A0A7Z0EF35_9MICO</name>
<keyword evidence="1" id="KW-1133">Transmembrane helix</keyword>
<dbReference type="AlphaFoldDB" id="A0A7Z0EF35"/>
<dbReference type="PROSITE" id="PS50887">
    <property type="entry name" value="GGDEF"/>
    <property type="match status" value="1"/>
</dbReference>
<feature type="transmembrane region" description="Helical" evidence="1">
    <location>
        <begin position="94"/>
        <end position="112"/>
    </location>
</feature>
<dbReference type="InterPro" id="IPR000160">
    <property type="entry name" value="GGDEF_dom"/>
</dbReference>
<feature type="transmembrane region" description="Helical" evidence="1">
    <location>
        <begin position="6"/>
        <end position="26"/>
    </location>
</feature>
<keyword evidence="1" id="KW-0472">Membrane</keyword>
<feature type="domain" description="GGDEF" evidence="2">
    <location>
        <begin position="256"/>
        <end position="388"/>
    </location>
</feature>
<protein>
    <submittedName>
        <fullName evidence="3">Diguanylate cyclase (GGDEF)-like protein</fullName>
    </submittedName>
</protein>
<dbReference type="SMART" id="SM00267">
    <property type="entry name" value="GGDEF"/>
    <property type="match status" value="1"/>
</dbReference>
<dbReference type="SUPFAM" id="SSF55073">
    <property type="entry name" value="Nucleotide cyclase"/>
    <property type="match status" value="1"/>
</dbReference>